<sequence length="237" mass="24787">MPQYLSILVTVALFAGIDAQILDPLECTEIGTQGNLTGQLVYSPLATICANPLGDAGCKTLYGAGNDSGIAPGNNVPRPSSCFSFCGYCCKTPAYSCANKNPPDFNCNSVTPAMCQDPAWRQPIATSCPNRCGMCLDGGCVDKAVDCSADASICNNMNLQAFVNENRQRTCQRCPASTTIGIATTQPVVATLAPASCTDSSTSCTTWNTNGFCSSGFYTSAQKSQYCARTCSLCSGK</sequence>
<dbReference type="Proteomes" id="UP000218231">
    <property type="component" value="Unassembled WGS sequence"/>
</dbReference>
<dbReference type="OrthoDB" id="5867083at2759"/>
<gene>
    <name evidence="4" type="ORF">WR25_06072</name>
</gene>
<comment type="caution">
    <text evidence="1">Lacks conserved residue(s) required for the propagation of feature annotation.</text>
</comment>
<evidence type="ECO:0000256" key="2">
    <source>
        <dbReference type="SAM" id="SignalP"/>
    </source>
</evidence>
<evidence type="ECO:0000259" key="3">
    <source>
        <dbReference type="PROSITE" id="PS51670"/>
    </source>
</evidence>
<evidence type="ECO:0000313" key="5">
    <source>
        <dbReference type="Proteomes" id="UP000218231"/>
    </source>
</evidence>
<evidence type="ECO:0000256" key="1">
    <source>
        <dbReference type="PROSITE-ProRule" id="PRU01005"/>
    </source>
</evidence>
<dbReference type="PANTHER" id="PTHR21724">
    <property type="entry name" value="SHKT DOMAIN-CONTAINING PROTEIN"/>
    <property type="match status" value="1"/>
</dbReference>
<dbReference type="EMBL" id="LIAE01006546">
    <property type="protein sequence ID" value="PAV87835.1"/>
    <property type="molecule type" value="Genomic_DNA"/>
</dbReference>
<dbReference type="SMART" id="SM00254">
    <property type="entry name" value="ShKT"/>
    <property type="match status" value="3"/>
</dbReference>
<dbReference type="PANTHER" id="PTHR21724:SF0">
    <property type="entry name" value="SHKT DOMAIN-CONTAINING PROTEIN"/>
    <property type="match status" value="1"/>
</dbReference>
<dbReference type="STRING" id="2018661.A0A2A2LP61"/>
<dbReference type="Gene3D" id="1.10.10.1940">
    <property type="match status" value="1"/>
</dbReference>
<name>A0A2A2LP61_9BILA</name>
<comment type="caution">
    <text evidence="4">The sequence shown here is derived from an EMBL/GenBank/DDBJ whole genome shotgun (WGS) entry which is preliminary data.</text>
</comment>
<accession>A0A2A2LP61</accession>
<dbReference type="Pfam" id="PF01549">
    <property type="entry name" value="ShK"/>
    <property type="match status" value="3"/>
</dbReference>
<feature type="signal peptide" evidence="2">
    <location>
        <begin position="1"/>
        <end position="19"/>
    </location>
</feature>
<dbReference type="AlphaFoldDB" id="A0A2A2LP61"/>
<dbReference type="InterPro" id="IPR003582">
    <property type="entry name" value="ShKT_dom"/>
</dbReference>
<feature type="domain" description="ShKT" evidence="3">
    <location>
        <begin position="197"/>
        <end position="234"/>
    </location>
</feature>
<keyword evidence="2" id="KW-0732">Signal</keyword>
<proteinExistence type="predicted"/>
<keyword evidence="5" id="KW-1185">Reference proteome</keyword>
<protein>
    <recommendedName>
        <fullName evidence="3">ShKT domain-containing protein</fullName>
    </recommendedName>
</protein>
<feature type="chain" id="PRO_5013059176" description="ShKT domain-containing protein" evidence="2">
    <location>
        <begin position="20"/>
        <end position="237"/>
    </location>
</feature>
<dbReference type="PROSITE" id="PS51670">
    <property type="entry name" value="SHKT"/>
    <property type="match status" value="1"/>
</dbReference>
<reference evidence="4 5" key="1">
    <citation type="journal article" date="2017" name="Curr. Biol.">
        <title>Genome architecture and evolution of a unichromosomal asexual nematode.</title>
        <authorList>
            <person name="Fradin H."/>
            <person name="Zegar C."/>
            <person name="Gutwein M."/>
            <person name="Lucas J."/>
            <person name="Kovtun M."/>
            <person name="Corcoran D."/>
            <person name="Baugh L.R."/>
            <person name="Kiontke K."/>
            <person name="Gunsalus K."/>
            <person name="Fitch D.H."/>
            <person name="Piano F."/>
        </authorList>
    </citation>
    <scope>NUCLEOTIDE SEQUENCE [LARGE SCALE GENOMIC DNA]</scope>
    <source>
        <strain evidence="4">PF1309</strain>
    </source>
</reference>
<organism evidence="4 5">
    <name type="scientific">Diploscapter pachys</name>
    <dbReference type="NCBI Taxonomy" id="2018661"/>
    <lineage>
        <taxon>Eukaryota</taxon>
        <taxon>Metazoa</taxon>
        <taxon>Ecdysozoa</taxon>
        <taxon>Nematoda</taxon>
        <taxon>Chromadorea</taxon>
        <taxon>Rhabditida</taxon>
        <taxon>Rhabditina</taxon>
        <taxon>Rhabditomorpha</taxon>
        <taxon>Rhabditoidea</taxon>
        <taxon>Rhabditidae</taxon>
        <taxon>Diploscapter</taxon>
    </lineage>
</organism>
<evidence type="ECO:0000313" key="4">
    <source>
        <dbReference type="EMBL" id="PAV87835.1"/>
    </source>
</evidence>